<keyword evidence="1" id="KW-0812">Transmembrane</keyword>
<sequence length="48" mass="5083">MAWAKQPEGMEEGQSGDVSEAGPALCFVLCFVLCLTIVAYGVHLIVAK</sequence>
<keyword evidence="1" id="KW-0472">Membrane</keyword>
<organism evidence="2 3">
    <name type="scientific">Streptomyces brasiliensis</name>
    <dbReference type="NCBI Taxonomy" id="1954"/>
    <lineage>
        <taxon>Bacteria</taxon>
        <taxon>Bacillati</taxon>
        <taxon>Actinomycetota</taxon>
        <taxon>Actinomycetes</taxon>
        <taxon>Kitasatosporales</taxon>
        <taxon>Streptomycetaceae</taxon>
        <taxon>Streptomyces</taxon>
    </lineage>
</organism>
<comment type="caution">
    <text evidence="2">The sequence shown here is derived from an EMBL/GenBank/DDBJ whole genome shotgun (WGS) entry which is preliminary data.</text>
</comment>
<reference evidence="2" key="1">
    <citation type="journal article" date="2014" name="Int. J. Syst. Evol. Microbiol.">
        <title>Complete genome sequence of Corynebacterium casei LMG S-19264T (=DSM 44701T), isolated from a smear-ripened cheese.</title>
        <authorList>
            <consortium name="US DOE Joint Genome Institute (JGI-PGF)"/>
            <person name="Walter F."/>
            <person name="Albersmeier A."/>
            <person name="Kalinowski J."/>
            <person name="Ruckert C."/>
        </authorList>
    </citation>
    <scope>NUCLEOTIDE SEQUENCE</scope>
    <source>
        <strain evidence="2">JCM 3086</strain>
    </source>
</reference>
<evidence type="ECO:0000313" key="3">
    <source>
        <dbReference type="Proteomes" id="UP000657574"/>
    </source>
</evidence>
<proteinExistence type="predicted"/>
<name>A0A917NU71_9ACTN</name>
<keyword evidence="1" id="KW-1133">Transmembrane helix</keyword>
<reference evidence="2" key="2">
    <citation type="submission" date="2020-09" db="EMBL/GenBank/DDBJ databases">
        <authorList>
            <person name="Sun Q."/>
            <person name="Ohkuma M."/>
        </authorList>
    </citation>
    <scope>NUCLEOTIDE SEQUENCE</scope>
    <source>
        <strain evidence="2">JCM 3086</strain>
    </source>
</reference>
<accession>A0A917NU71</accession>
<dbReference type="RefSeq" id="WP_189313032.1">
    <property type="nucleotide sequence ID" value="NZ_BMQA01000014.1"/>
</dbReference>
<evidence type="ECO:0000256" key="1">
    <source>
        <dbReference type="SAM" id="Phobius"/>
    </source>
</evidence>
<keyword evidence="3" id="KW-1185">Reference proteome</keyword>
<dbReference type="EMBL" id="BMQA01000014">
    <property type="protein sequence ID" value="GGJ28622.1"/>
    <property type="molecule type" value="Genomic_DNA"/>
</dbReference>
<evidence type="ECO:0000313" key="2">
    <source>
        <dbReference type="EMBL" id="GGJ28622.1"/>
    </source>
</evidence>
<feature type="transmembrane region" description="Helical" evidence="1">
    <location>
        <begin position="22"/>
        <end position="46"/>
    </location>
</feature>
<protein>
    <submittedName>
        <fullName evidence="2">Uncharacterized protein</fullName>
    </submittedName>
</protein>
<dbReference type="AlphaFoldDB" id="A0A917NU71"/>
<gene>
    <name evidence="2" type="ORF">GCM10010121_044950</name>
</gene>
<dbReference type="Proteomes" id="UP000657574">
    <property type="component" value="Unassembled WGS sequence"/>
</dbReference>